<organism evidence="9 10">
    <name type="scientific">Aromatoleum tolulyticum</name>
    <dbReference type="NCBI Taxonomy" id="34027"/>
    <lineage>
        <taxon>Bacteria</taxon>
        <taxon>Pseudomonadati</taxon>
        <taxon>Pseudomonadota</taxon>
        <taxon>Betaproteobacteria</taxon>
        <taxon>Rhodocyclales</taxon>
        <taxon>Rhodocyclaceae</taxon>
        <taxon>Aromatoleum</taxon>
    </lineage>
</organism>
<keyword evidence="3 6" id="KW-0597">Phosphoprotein</keyword>
<dbReference type="GO" id="GO:0000156">
    <property type="term" value="F:phosphorelay response regulator activity"/>
    <property type="evidence" value="ECO:0007669"/>
    <property type="project" value="TreeGrafter"/>
</dbReference>
<dbReference type="SMART" id="SM00448">
    <property type="entry name" value="REC"/>
    <property type="match status" value="1"/>
</dbReference>
<evidence type="ECO:0000256" key="5">
    <source>
        <dbReference type="ARBA" id="ARBA00022777"/>
    </source>
</evidence>
<dbReference type="PANTHER" id="PTHR42878:SF15">
    <property type="entry name" value="BACTERIOPHYTOCHROME"/>
    <property type="match status" value="1"/>
</dbReference>
<dbReference type="SUPFAM" id="SSF55874">
    <property type="entry name" value="ATPase domain of HSP90 chaperone/DNA topoisomerase II/histidine kinase"/>
    <property type="match status" value="1"/>
</dbReference>
<keyword evidence="4" id="KW-0808">Transferase</keyword>
<gene>
    <name evidence="9" type="ORF">SAMN05421829_105272</name>
</gene>
<dbReference type="CDD" id="cd00082">
    <property type="entry name" value="HisKA"/>
    <property type="match status" value="1"/>
</dbReference>
<dbReference type="EC" id="2.7.13.3" evidence="2"/>
<dbReference type="Pfam" id="PF02518">
    <property type="entry name" value="HATPase_c"/>
    <property type="match status" value="1"/>
</dbReference>
<evidence type="ECO:0000256" key="3">
    <source>
        <dbReference type="ARBA" id="ARBA00022553"/>
    </source>
</evidence>
<evidence type="ECO:0000256" key="2">
    <source>
        <dbReference type="ARBA" id="ARBA00012438"/>
    </source>
</evidence>
<dbReference type="GO" id="GO:0000155">
    <property type="term" value="F:phosphorelay sensor kinase activity"/>
    <property type="evidence" value="ECO:0007669"/>
    <property type="project" value="InterPro"/>
</dbReference>
<protein>
    <recommendedName>
        <fullName evidence="2">histidine kinase</fullName>
        <ecNumber evidence="2">2.7.13.3</ecNumber>
    </recommendedName>
</protein>
<dbReference type="Proteomes" id="UP000186819">
    <property type="component" value="Unassembled WGS sequence"/>
</dbReference>
<feature type="modified residue" description="4-aspartylphosphate" evidence="6">
    <location>
        <position position="57"/>
    </location>
</feature>
<dbReference type="SMART" id="SM00388">
    <property type="entry name" value="HisKA"/>
    <property type="match status" value="1"/>
</dbReference>
<dbReference type="InterPro" id="IPR003594">
    <property type="entry name" value="HATPase_dom"/>
</dbReference>
<dbReference type="InterPro" id="IPR001789">
    <property type="entry name" value="Sig_transdc_resp-reg_receiver"/>
</dbReference>
<dbReference type="AlphaFoldDB" id="A0A1N6U8Y1"/>
<evidence type="ECO:0000259" key="8">
    <source>
        <dbReference type="PROSITE" id="PS50110"/>
    </source>
</evidence>
<comment type="catalytic activity">
    <reaction evidence="1">
        <text>ATP + protein L-histidine = ADP + protein N-phospho-L-histidine.</text>
        <dbReference type="EC" id="2.7.13.3"/>
    </reaction>
</comment>
<dbReference type="SMART" id="SM00387">
    <property type="entry name" value="HATPase_c"/>
    <property type="match status" value="1"/>
</dbReference>
<proteinExistence type="predicted"/>
<dbReference type="InterPro" id="IPR004358">
    <property type="entry name" value="Sig_transdc_His_kin-like_C"/>
</dbReference>
<evidence type="ECO:0000313" key="9">
    <source>
        <dbReference type="EMBL" id="SIQ62065.1"/>
    </source>
</evidence>
<dbReference type="EMBL" id="FTMD01000005">
    <property type="protein sequence ID" value="SIQ62065.1"/>
    <property type="molecule type" value="Genomic_DNA"/>
</dbReference>
<dbReference type="Gene3D" id="3.30.565.10">
    <property type="entry name" value="Histidine kinase-like ATPase, C-terminal domain"/>
    <property type="match status" value="1"/>
</dbReference>
<dbReference type="GO" id="GO:0030295">
    <property type="term" value="F:protein kinase activator activity"/>
    <property type="evidence" value="ECO:0007669"/>
    <property type="project" value="TreeGrafter"/>
</dbReference>
<evidence type="ECO:0000256" key="4">
    <source>
        <dbReference type="ARBA" id="ARBA00022679"/>
    </source>
</evidence>
<accession>A0A1N6U8Y1</accession>
<dbReference type="SUPFAM" id="SSF52172">
    <property type="entry name" value="CheY-like"/>
    <property type="match status" value="1"/>
</dbReference>
<name>A0A1N6U8Y1_9RHOO</name>
<sequence>MEALPELSILLVEDDPLQGERMVMLLQSLGQKVQLAATGEMALDLFATAPSDLVLMDVMLPGIDGFETTRRIKSMCGGRWVPVIYMTVLGGCANLVEGLHAGGDDYLVKPVEFEILEAKLRSAMRTLGLYRDLERSRDELERTNAALRGANRELESFTYAVAHDLKSPLRAINGYGSLLASSEAARLSADGRSSLERILEGTERMGLLIDDLLEYSRVERTPAAFEKIDVRELTSWLIADFSDEIGRSGAVVELAPSCTSIVADRSGLMHALRNLLGNALKFSAGAASPRIVITCASKAGRCRISVHDNGIGFDMRHHERIFELFHRLHRDDEYPGTGIGLAIVRKAAARMQGRCWAESTPGQGATFHLEWPIPADTTEDLVS</sequence>
<evidence type="ECO:0000256" key="6">
    <source>
        <dbReference type="PROSITE-ProRule" id="PRU00169"/>
    </source>
</evidence>
<dbReference type="PRINTS" id="PR00344">
    <property type="entry name" value="BCTRLSENSOR"/>
</dbReference>
<keyword evidence="10" id="KW-1185">Reference proteome</keyword>
<reference evidence="10" key="1">
    <citation type="submission" date="2017-01" db="EMBL/GenBank/DDBJ databases">
        <authorList>
            <person name="Varghese N."/>
            <person name="Submissions S."/>
        </authorList>
    </citation>
    <scope>NUCLEOTIDE SEQUENCE [LARGE SCALE GENOMIC DNA]</scope>
    <source>
        <strain evidence="10">ATCC 51758</strain>
    </source>
</reference>
<evidence type="ECO:0000259" key="7">
    <source>
        <dbReference type="PROSITE" id="PS50109"/>
    </source>
</evidence>
<evidence type="ECO:0000256" key="1">
    <source>
        <dbReference type="ARBA" id="ARBA00000085"/>
    </source>
</evidence>
<dbReference type="InterPro" id="IPR050351">
    <property type="entry name" value="BphY/WalK/GraS-like"/>
</dbReference>
<dbReference type="CDD" id="cd17574">
    <property type="entry name" value="REC_OmpR"/>
    <property type="match status" value="1"/>
</dbReference>
<dbReference type="InterPro" id="IPR036890">
    <property type="entry name" value="HATPase_C_sf"/>
</dbReference>
<dbReference type="Pfam" id="PF00512">
    <property type="entry name" value="HisKA"/>
    <property type="match status" value="1"/>
</dbReference>
<evidence type="ECO:0000313" key="10">
    <source>
        <dbReference type="Proteomes" id="UP000186819"/>
    </source>
</evidence>
<dbReference type="InterPro" id="IPR003661">
    <property type="entry name" value="HisK_dim/P_dom"/>
</dbReference>
<feature type="domain" description="Histidine kinase" evidence="7">
    <location>
        <begin position="160"/>
        <end position="375"/>
    </location>
</feature>
<feature type="domain" description="Response regulatory" evidence="8">
    <location>
        <begin position="8"/>
        <end position="124"/>
    </location>
</feature>
<dbReference type="Pfam" id="PF00072">
    <property type="entry name" value="Response_reg"/>
    <property type="match status" value="1"/>
</dbReference>
<dbReference type="RefSeq" id="WP_076601942.1">
    <property type="nucleotide sequence ID" value="NZ_FTMD01000005.1"/>
</dbReference>
<dbReference type="GO" id="GO:0007234">
    <property type="term" value="P:osmosensory signaling via phosphorelay pathway"/>
    <property type="evidence" value="ECO:0007669"/>
    <property type="project" value="TreeGrafter"/>
</dbReference>
<dbReference type="Gene3D" id="3.40.50.2300">
    <property type="match status" value="1"/>
</dbReference>
<dbReference type="Gene3D" id="1.10.287.130">
    <property type="match status" value="1"/>
</dbReference>
<dbReference type="InterPro" id="IPR005467">
    <property type="entry name" value="His_kinase_dom"/>
</dbReference>
<dbReference type="PANTHER" id="PTHR42878">
    <property type="entry name" value="TWO-COMPONENT HISTIDINE KINASE"/>
    <property type="match status" value="1"/>
</dbReference>
<dbReference type="InterPro" id="IPR011006">
    <property type="entry name" value="CheY-like_superfamily"/>
</dbReference>
<dbReference type="STRING" id="34027.SAMN05421829_105272"/>
<dbReference type="PROSITE" id="PS50110">
    <property type="entry name" value="RESPONSE_REGULATORY"/>
    <property type="match status" value="1"/>
</dbReference>
<keyword evidence="5 9" id="KW-0418">Kinase</keyword>
<dbReference type="OrthoDB" id="9808408at2"/>
<dbReference type="PROSITE" id="PS50109">
    <property type="entry name" value="HIS_KIN"/>
    <property type="match status" value="1"/>
</dbReference>